<dbReference type="Gene3D" id="3.40.50.10420">
    <property type="entry name" value="NagB/RpiA/CoA transferase-like"/>
    <property type="match status" value="1"/>
</dbReference>
<comment type="similarity">
    <text evidence="1">Belongs to the 5-formyltetrahydrofolate cyclo-ligase family.</text>
</comment>
<comment type="catalytic activity">
    <reaction evidence="1">
        <text>(6S)-5-formyl-5,6,7,8-tetrahydrofolate + ATP = (6R)-5,10-methenyltetrahydrofolate + ADP + phosphate</text>
        <dbReference type="Rhea" id="RHEA:10488"/>
        <dbReference type="ChEBI" id="CHEBI:30616"/>
        <dbReference type="ChEBI" id="CHEBI:43474"/>
        <dbReference type="ChEBI" id="CHEBI:57455"/>
        <dbReference type="ChEBI" id="CHEBI:57457"/>
        <dbReference type="ChEBI" id="CHEBI:456216"/>
        <dbReference type="EC" id="6.3.3.2"/>
    </reaction>
</comment>
<name>A0ABS7WQD2_9BACT</name>
<proteinExistence type="inferred from homology"/>
<keyword evidence="1" id="KW-0479">Metal-binding</keyword>
<keyword evidence="3" id="KW-1185">Reference proteome</keyword>
<dbReference type="NCBIfam" id="TIGR02727">
    <property type="entry name" value="MTHFS_bact"/>
    <property type="match status" value="1"/>
</dbReference>
<gene>
    <name evidence="2" type="ORF">AVCANL283_00275</name>
</gene>
<organism evidence="2 3">
    <name type="scientific">Campylobacter canadensis</name>
    <dbReference type="NCBI Taxonomy" id="449520"/>
    <lineage>
        <taxon>Bacteria</taxon>
        <taxon>Pseudomonadati</taxon>
        <taxon>Campylobacterota</taxon>
        <taxon>Epsilonproteobacteria</taxon>
        <taxon>Campylobacterales</taxon>
        <taxon>Campylobacteraceae</taxon>
        <taxon>Campylobacter</taxon>
    </lineage>
</organism>
<evidence type="ECO:0000313" key="2">
    <source>
        <dbReference type="EMBL" id="MBZ7986547.1"/>
    </source>
</evidence>
<dbReference type="RefSeq" id="WP_172232219.1">
    <property type="nucleotide sequence ID" value="NZ_CP035946.1"/>
</dbReference>
<dbReference type="EMBL" id="JACGBB010000001">
    <property type="protein sequence ID" value="MBZ7986547.1"/>
    <property type="molecule type" value="Genomic_DNA"/>
</dbReference>
<evidence type="ECO:0000313" key="3">
    <source>
        <dbReference type="Proteomes" id="UP000786183"/>
    </source>
</evidence>
<comment type="caution">
    <text evidence="2">The sequence shown here is derived from an EMBL/GenBank/DDBJ whole genome shotgun (WGS) entry which is preliminary data.</text>
</comment>
<dbReference type="GO" id="GO:0030272">
    <property type="term" value="F:5-formyltetrahydrofolate cyclo-ligase activity"/>
    <property type="evidence" value="ECO:0007669"/>
    <property type="project" value="UniProtKB-EC"/>
</dbReference>
<keyword evidence="2" id="KW-0436">Ligase</keyword>
<dbReference type="SUPFAM" id="SSF100950">
    <property type="entry name" value="NagB/RpiA/CoA transferase-like"/>
    <property type="match status" value="1"/>
</dbReference>
<keyword evidence="1" id="KW-0460">Magnesium</keyword>
<dbReference type="InterPro" id="IPR024185">
    <property type="entry name" value="FTHF_cligase-like_sf"/>
</dbReference>
<comment type="cofactor">
    <cofactor evidence="1">
        <name>Mg(2+)</name>
        <dbReference type="ChEBI" id="CHEBI:18420"/>
    </cofactor>
</comment>
<keyword evidence="1" id="KW-0067">ATP-binding</keyword>
<reference evidence="2 3" key="1">
    <citation type="submission" date="2020-07" db="EMBL/GenBank/DDBJ databases">
        <title>Transfer of Campylobacter canadensis to the novel genus Avispirillum gen. nov., that also includes two novel species recovered from migratory waterfowl: Avispirillum anseris sp. nov. and Avispirillum brantae sp. nov.</title>
        <authorList>
            <person name="Miller W.G."/>
            <person name="Chapman M.H."/>
            <person name="Yee E."/>
            <person name="Inglis G.D."/>
        </authorList>
    </citation>
    <scope>NUCLEOTIDE SEQUENCE [LARGE SCALE GENOMIC DNA]</scope>
    <source>
        <strain evidence="2 3">L283</strain>
    </source>
</reference>
<dbReference type="Proteomes" id="UP000786183">
    <property type="component" value="Unassembled WGS sequence"/>
</dbReference>
<dbReference type="InterPro" id="IPR037171">
    <property type="entry name" value="NagB/RpiA_transferase-like"/>
</dbReference>
<evidence type="ECO:0000256" key="1">
    <source>
        <dbReference type="RuleBase" id="RU361279"/>
    </source>
</evidence>
<dbReference type="Pfam" id="PF01812">
    <property type="entry name" value="5-FTHF_cyc-lig"/>
    <property type="match status" value="1"/>
</dbReference>
<sequence>MDKKLIRANFRKKNYNFSYDYKIFKDIKKILKINKKLKNILLYIPLKKEVNLLKFKRKLSKYQLFSPIMLEDGKLKIVKLRYPLVQKKFKVKESISKRAINKIDLAIIPSLGVDCNLRRIGFGKGYYDKTFTNYNNLLIIFIQNKQSLVDFKICSKQDLQADIYITSNKFYVRKESNNECRRNYIASYCSNFRINHRLLHCKKNKRCTF</sequence>
<dbReference type="EC" id="6.3.3.2" evidence="1"/>
<protein>
    <recommendedName>
        <fullName evidence="1">5-formyltetrahydrofolate cyclo-ligase</fullName>
        <ecNumber evidence="1">6.3.3.2</ecNumber>
    </recommendedName>
</protein>
<keyword evidence="1" id="KW-0547">Nucleotide-binding</keyword>
<accession>A0ABS7WQD2</accession>
<dbReference type="InterPro" id="IPR002698">
    <property type="entry name" value="FTHF_cligase"/>
</dbReference>